<accession>A0A0E9TB28</accession>
<organism evidence="2">
    <name type="scientific">Anguilla anguilla</name>
    <name type="common">European freshwater eel</name>
    <name type="synonym">Muraena anguilla</name>
    <dbReference type="NCBI Taxonomy" id="7936"/>
    <lineage>
        <taxon>Eukaryota</taxon>
        <taxon>Metazoa</taxon>
        <taxon>Chordata</taxon>
        <taxon>Craniata</taxon>
        <taxon>Vertebrata</taxon>
        <taxon>Euteleostomi</taxon>
        <taxon>Actinopterygii</taxon>
        <taxon>Neopterygii</taxon>
        <taxon>Teleostei</taxon>
        <taxon>Anguilliformes</taxon>
        <taxon>Anguillidae</taxon>
        <taxon>Anguilla</taxon>
    </lineage>
</organism>
<evidence type="ECO:0000256" key="1">
    <source>
        <dbReference type="SAM" id="MobiDB-lite"/>
    </source>
</evidence>
<sequence>MYIGRTCSTRRGRNHFRQFKKK</sequence>
<dbReference type="EMBL" id="GBXM01057781">
    <property type="protein sequence ID" value="JAH50796.1"/>
    <property type="molecule type" value="Transcribed_RNA"/>
</dbReference>
<reference evidence="2" key="2">
    <citation type="journal article" date="2015" name="Fish Shellfish Immunol.">
        <title>Early steps in the European eel (Anguilla anguilla)-Vibrio vulnificus interaction in the gills: Role of the RtxA13 toxin.</title>
        <authorList>
            <person name="Callol A."/>
            <person name="Pajuelo D."/>
            <person name="Ebbesson L."/>
            <person name="Teles M."/>
            <person name="MacKenzie S."/>
            <person name="Amaro C."/>
        </authorList>
    </citation>
    <scope>NUCLEOTIDE SEQUENCE</scope>
</reference>
<name>A0A0E9TB28_ANGAN</name>
<feature type="compositionally biased region" description="Basic residues" evidence="1">
    <location>
        <begin position="8"/>
        <end position="22"/>
    </location>
</feature>
<reference evidence="2" key="1">
    <citation type="submission" date="2014-11" db="EMBL/GenBank/DDBJ databases">
        <authorList>
            <person name="Amaro Gonzalez C."/>
        </authorList>
    </citation>
    <scope>NUCLEOTIDE SEQUENCE</scope>
</reference>
<dbReference type="AlphaFoldDB" id="A0A0E9TB28"/>
<feature type="region of interest" description="Disordered" evidence="1">
    <location>
        <begin position="1"/>
        <end position="22"/>
    </location>
</feature>
<protein>
    <submittedName>
        <fullName evidence="2">Uncharacterized protein</fullName>
    </submittedName>
</protein>
<proteinExistence type="predicted"/>
<evidence type="ECO:0000313" key="2">
    <source>
        <dbReference type="EMBL" id="JAH50796.1"/>
    </source>
</evidence>